<name>A0A5D0MK78_FLESI</name>
<dbReference type="Pfam" id="PF05728">
    <property type="entry name" value="UPF0227"/>
    <property type="match status" value="1"/>
</dbReference>
<dbReference type="Proteomes" id="UP000323337">
    <property type="component" value="Unassembled WGS sequence"/>
</dbReference>
<comment type="caution">
    <text evidence="1">The sequence shown here is derived from an EMBL/GenBank/DDBJ whole genome shotgun (WGS) entry which is preliminary data.</text>
</comment>
<dbReference type="InterPro" id="IPR008886">
    <property type="entry name" value="UPF0227/Esterase_YqiA"/>
</dbReference>
<dbReference type="RefSeq" id="WP_303701680.1">
    <property type="nucleotide sequence ID" value="NZ_VSIV01000259.1"/>
</dbReference>
<dbReference type="EMBL" id="VSIV01000259">
    <property type="protein sequence ID" value="TYB32812.1"/>
    <property type="molecule type" value="Genomic_DNA"/>
</dbReference>
<protein>
    <recommendedName>
        <fullName evidence="3">Esterase</fullName>
    </recommendedName>
</protein>
<dbReference type="SUPFAM" id="SSF53474">
    <property type="entry name" value="alpha/beta-Hydrolases"/>
    <property type="match status" value="1"/>
</dbReference>
<sequence length="175" mass="19861">MKILYFHGFDSSGEKSTTYKALKEILGDVECYSIDYTKENVTESGKIENIKHYNVLIGNSFGGFPALYFGLKEKIPFMLVNPAINPTEVLLKHGIKSGLYKDSEKKLQQMIDEELEKNCVNKTIIISKNDDVVDNSIILRTGLAEISNFIETEWTHRIPKDGIPMIAEELERLAE</sequence>
<reference evidence="1 2" key="1">
    <citation type="submission" date="2019-08" db="EMBL/GenBank/DDBJ databases">
        <title>Genomic characterization of a novel candidate phylum (ARYD3) from a high temperature, high salinity tertiary oil reservoir in north central Oklahoma, USA.</title>
        <authorList>
            <person name="Youssef N.H."/>
            <person name="Yadav A."/>
            <person name="Elshahed M.S."/>
        </authorList>
    </citation>
    <scope>NUCLEOTIDE SEQUENCE [LARGE SCALE GENOMIC DNA]</scope>
    <source>
        <strain evidence="1">ARYD1</strain>
    </source>
</reference>
<proteinExistence type="predicted"/>
<evidence type="ECO:0000313" key="2">
    <source>
        <dbReference type="Proteomes" id="UP000323337"/>
    </source>
</evidence>
<dbReference type="Gene3D" id="3.40.50.1820">
    <property type="entry name" value="alpha/beta hydrolase"/>
    <property type="match status" value="1"/>
</dbReference>
<dbReference type="AlphaFoldDB" id="A0A5D0MK78"/>
<evidence type="ECO:0008006" key="3">
    <source>
        <dbReference type="Google" id="ProtNLM"/>
    </source>
</evidence>
<gene>
    <name evidence="1" type="ORF">FXF49_09610</name>
</gene>
<organism evidence="1 2">
    <name type="scientific">Flexistipes sinusarabici</name>
    <dbReference type="NCBI Taxonomy" id="2352"/>
    <lineage>
        <taxon>Bacteria</taxon>
        <taxon>Pseudomonadati</taxon>
        <taxon>Deferribacterota</taxon>
        <taxon>Deferribacteres</taxon>
        <taxon>Deferribacterales</taxon>
        <taxon>Flexistipitaceae</taxon>
        <taxon>Flexistipes</taxon>
    </lineage>
</organism>
<accession>A0A5D0MK78</accession>
<evidence type="ECO:0000313" key="1">
    <source>
        <dbReference type="EMBL" id="TYB32812.1"/>
    </source>
</evidence>
<dbReference type="InterPro" id="IPR029058">
    <property type="entry name" value="AB_hydrolase_fold"/>
</dbReference>